<dbReference type="EMBL" id="MHLU01000068">
    <property type="protein sequence ID" value="OGZ19119.1"/>
    <property type="molecule type" value="Genomic_DNA"/>
</dbReference>
<comment type="caution">
    <text evidence="2">The sequence shown here is derived from an EMBL/GenBank/DDBJ whole genome shotgun (WGS) entry which is preliminary data.</text>
</comment>
<accession>A0A1G2E086</accession>
<evidence type="ECO:0000259" key="1">
    <source>
        <dbReference type="Pfam" id="PF13200"/>
    </source>
</evidence>
<dbReference type="Proteomes" id="UP000178106">
    <property type="component" value="Unassembled WGS sequence"/>
</dbReference>
<organism evidence="2 3">
    <name type="scientific">Candidatus Lloydbacteria bacterium RIFOXYC12_FULL_46_25</name>
    <dbReference type="NCBI Taxonomy" id="1798670"/>
    <lineage>
        <taxon>Bacteria</taxon>
        <taxon>Candidatus Lloydiibacteriota</taxon>
    </lineage>
</organism>
<evidence type="ECO:0000313" key="3">
    <source>
        <dbReference type="Proteomes" id="UP000178106"/>
    </source>
</evidence>
<dbReference type="InterPro" id="IPR025275">
    <property type="entry name" value="DUF4015"/>
</dbReference>
<dbReference type="Pfam" id="PF13200">
    <property type="entry name" value="DUF4015"/>
    <property type="match status" value="1"/>
</dbReference>
<gene>
    <name evidence="2" type="ORF">A2494_01515</name>
</gene>
<name>A0A1G2E086_9BACT</name>
<proteinExistence type="predicted"/>
<dbReference type="AlphaFoldDB" id="A0A1G2E086"/>
<sequence length="212" mass="23746">MVDLGKVSYAIGFDEINFDYIRYPSDGDMANAAFTRSGDLTKSAMMTKFYAYLGGHMRDAHIPSSADLFGMTTSNTDDLGIGQILESALLHFDYVAPMVYPSHYPPNFNGWKNPNLVPYEIIKFAMSRGVERANALEAKEAGFVASTSTPKFAATGKYAHRLRAWIQDFDYGKEYTEADVRAQKKGVYDAGLTSWMTWDPSNKYTPSAYDRE</sequence>
<reference evidence="2 3" key="1">
    <citation type="journal article" date="2016" name="Nat. Commun.">
        <title>Thousands of microbial genomes shed light on interconnected biogeochemical processes in an aquifer system.</title>
        <authorList>
            <person name="Anantharaman K."/>
            <person name="Brown C.T."/>
            <person name="Hug L.A."/>
            <person name="Sharon I."/>
            <person name="Castelle C.J."/>
            <person name="Probst A.J."/>
            <person name="Thomas B.C."/>
            <person name="Singh A."/>
            <person name="Wilkins M.J."/>
            <person name="Karaoz U."/>
            <person name="Brodie E.L."/>
            <person name="Williams K.H."/>
            <person name="Hubbard S.S."/>
            <person name="Banfield J.F."/>
        </authorList>
    </citation>
    <scope>NUCLEOTIDE SEQUENCE [LARGE SCALE GENOMIC DNA]</scope>
</reference>
<evidence type="ECO:0000313" key="2">
    <source>
        <dbReference type="EMBL" id="OGZ19119.1"/>
    </source>
</evidence>
<feature type="domain" description="DUF4015" evidence="1">
    <location>
        <begin position="2"/>
        <end position="204"/>
    </location>
</feature>
<protein>
    <recommendedName>
        <fullName evidence="1">DUF4015 domain-containing protein</fullName>
    </recommendedName>
</protein>